<evidence type="ECO:0000256" key="5">
    <source>
        <dbReference type="ARBA" id="ARBA00023175"/>
    </source>
</evidence>
<proteinExistence type="inferred from homology"/>
<dbReference type="FunFam" id="3.40.850.10:FF:000056">
    <property type="entry name" value="Kinesin-like protein"/>
    <property type="match status" value="1"/>
</dbReference>
<evidence type="ECO:0000256" key="7">
    <source>
        <dbReference type="PROSITE-ProRule" id="PRU00283"/>
    </source>
</evidence>
<dbReference type="AlphaFoldDB" id="D2VLV4"/>
<dbReference type="OMA" id="IHNVNFH"/>
<dbReference type="GO" id="GO:0005524">
    <property type="term" value="F:ATP binding"/>
    <property type="evidence" value="ECO:0007669"/>
    <property type="project" value="UniProtKB-UniRule"/>
</dbReference>
<dbReference type="InterPro" id="IPR027640">
    <property type="entry name" value="Kinesin-like_fam"/>
</dbReference>
<feature type="compositionally biased region" description="Polar residues" evidence="9">
    <location>
        <begin position="897"/>
        <end position="911"/>
    </location>
</feature>
<reference evidence="11 12" key="1">
    <citation type="journal article" date="2010" name="Cell">
        <title>The genome of Naegleria gruberi illuminates early eukaryotic versatility.</title>
        <authorList>
            <person name="Fritz-Laylin L.K."/>
            <person name="Prochnik S.E."/>
            <person name="Ginger M.L."/>
            <person name="Dacks J.B."/>
            <person name="Carpenter M.L."/>
            <person name="Field M.C."/>
            <person name="Kuo A."/>
            <person name="Paredez A."/>
            <person name="Chapman J."/>
            <person name="Pham J."/>
            <person name="Shu S."/>
            <person name="Neupane R."/>
            <person name="Cipriano M."/>
            <person name="Mancuso J."/>
            <person name="Tu H."/>
            <person name="Salamov A."/>
            <person name="Lindquist E."/>
            <person name="Shapiro H."/>
            <person name="Lucas S."/>
            <person name="Grigoriev I.V."/>
            <person name="Cande W.Z."/>
            <person name="Fulton C."/>
            <person name="Rokhsar D.S."/>
            <person name="Dawson S.C."/>
        </authorList>
    </citation>
    <scope>NUCLEOTIDE SEQUENCE [LARGE SCALE GENOMIC DNA]</scope>
    <source>
        <strain evidence="11 12">NEG-M</strain>
    </source>
</reference>
<dbReference type="InterPro" id="IPR036961">
    <property type="entry name" value="Kinesin_motor_dom_sf"/>
</dbReference>
<dbReference type="PROSITE" id="PS50067">
    <property type="entry name" value="KINESIN_MOTOR_2"/>
    <property type="match status" value="1"/>
</dbReference>
<dbReference type="GO" id="GO:0008017">
    <property type="term" value="F:microtubule binding"/>
    <property type="evidence" value="ECO:0007669"/>
    <property type="project" value="InterPro"/>
</dbReference>
<dbReference type="PANTHER" id="PTHR47968">
    <property type="entry name" value="CENTROMERE PROTEIN E"/>
    <property type="match status" value="1"/>
</dbReference>
<sequence>MSNMNISQDDDREDEFLSSMRTWNTDSTNTGQLVDDPFLSMQGSDSNIMVSVRLRPESAKEKIERKTSTTVRVLDKNVLVFDPVDTSQDLHQRRALGLRRGKELRFAFDRVFDDTSTQLEVYQSTAKALLESVLEGYNATVFAYGATGAGKTFTMFGSEISGPGVLPLTIIDIFRMMEQKHDKTYRVAISFLEVYNENIHDLLVPHTGKAINHEIREDKVKGIIVSGLSEHVCENADQALELIQLGIANRTQYGTAANAQSSRSHAVFQINVQQTDRTANIQADVGIGKLSLIDLAGSERASVTKNRGARLVEGANINKSLLALSNCINALGKNKGKGYVPYRNSKLTRLLKDSLGGNCKTVMIANLSPSYSCYDDTFNTLKYANRAKSIKTVVKKNIHNVNFHISKYLKIIDELRTEIKELKTQAQIKEQEASYIDCKKNEQYEKERDSTEKLRSRLSEVFQEQMQNRRKLLELEEQDRQNSLQIMSIKNDIERWSREHPNEEKPLRIHTRQKDADTLIIAKREYVSNKEEIEKRLQDNISYTKSLQDNIPKMVSNNELRQLVDLQVKVHDQEILNLDLERMIEHHKSKVQRMSLILEDNQYCSVKVLEYVQDMYDRLRETNSLNPDIEKSYSMCTTLLDAIEKQSTLDHVNNAQSQQNSQSQPPPNIETDYDSMVEEALKTPKYLHNGIKKKRRSSLQFSSLFQLSFPNNPEERTVIKPSEFAANNSKPTSKGIRAKRPKDSRPPKSQSSVKYNNFFSEPIEGASSQQQPQIDSNSDKTISPQLSPQMSNLSLTDAIDSGEMNPSLTPDDDLMMDDGQEVLFLKRHTEPRDEETYQSPTKKGIDSLAQRHFSPLKKASAEGINALKEKFEKFRTDYMEAKSGEVKTRVRVKKINLSPTRETQPPLSPNQLKGARARKYDDSNPEKPQKPKSKKVKFEATIGDSPSSPKPVPGYMAYTQSAQHRIGATTASKKKPLVPPVSFNSDNDWILNLRSNKENNNGQSHSSSTSSLLLHPQPNPNIHHLTAKPRKSISLMHPQQQPNSPRTK</sequence>
<dbReference type="PRINTS" id="PR00380">
    <property type="entry name" value="KINESINHEAVY"/>
</dbReference>
<dbReference type="Gene3D" id="3.40.850.10">
    <property type="entry name" value="Kinesin motor domain"/>
    <property type="match status" value="1"/>
</dbReference>
<feature type="coiled-coil region" evidence="8">
    <location>
        <begin position="405"/>
        <end position="461"/>
    </location>
</feature>
<dbReference type="CDD" id="cd01370">
    <property type="entry name" value="KISc_KIP3_like"/>
    <property type="match status" value="1"/>
</dbReference>
<keyword evidence="3 7" id="KW-0067">ATP-binding</keyword>
<dbReference type="STRING" id="5762.D2VLV4"/>
<dbReference type="OrthoDB" id="3176171at2759"/>
<dbReference type="SUPFAM" id="SSF52540">
    <property type="entry name" value="P-loop containing nucleoside triphosphate hydrolases"/>
    <property type="match status" value="1"/>
</dbReference>
<dbReference type="Proteomes" id="UP000006671">
    <property type="component" value="Unassembled WGS sequence"/>
</dbReference>
<feature type="region of interest" description="Disordered" evidence="9">
    <location>
        <begin position="718"/>
        <end position="788"/>
    </location>
</feature>
<dbReference type="InParanoid" id="D2VLV4"/>
<evidence type="ECO:0000256" key="2">
    <source>
        <dbReference type="ARBA" id="ARBA00022741"/>
    </source>
</evidence>
<comment type="similarity">
    <text evidence="7">Belongs to the TRAFAC class myosin-kinesin ATPase superfamily. Kinesin family.</text>
</comment>
<evidence type="ECO:0000256" key="4">
    <source>
        <dbReference type="ARBA" id="ARBA00023054"/>
    </source>
</evidence>
<keyword evidence="4 8" id="KW-0175">Coiled coil</keyword>
<feature type="compositionally biased region" description="Polar residues" evidence="9">
    <location>
        <begin position="747"/>
        <end position="759"/>
    </location>
</feature>
<accession>D2VLV4</accession>
<dbReference type="GO" id="GO:0003777">
    <property type="term" value="F:microtubule motor activity"/>
    <property type="evidence" value="ECO:0007669"/>
    <property type="project" value="InterPro"/>
</dbReference>
<evidence type="ECO:0000256" key="9">
    <source>
        <dbReference type="SAM" id="MobiDB-lite"/>
    </source>
</evidence>
<feature type="compositionally biased region" description="Basic and acidic residues" evidence="9">
    <location>
        <begin position="918"/>
        <end position="929"/>
    </location>
</feature>
<feature type="region of interest" description="Disordered" evidence="9">
    <location>
        <begin position="994"/>
        <end position="1048"/>
    </location>
</feature>
<keyword evidence="2 7" id="KW-0547">Nucleotide-binding</keyword>
<evidence type="ECO:0000256" key="3">
    <source>
        <dbReference type="ARBA" id="ARBA00022840"/>
    </source>
</evidence>
<evidence type="ECO:0000256" key="8">
    <source>
        <dbReference type="SAM" id="Coils"/>
    </source>
</evidence>
<keyword evidence="12" id="KW-1185">Reference proteome</keyword>
<dbReference type="EMBL" id="GG738881">
    <property type="protein sequence ID" value="EFC42122.1"/>
    <property type="molecule type" value="Genomic_DNA"/>
</dbReference>
<dbReference type="GO" id="GO:0007018">
    <property type="term" value="P:microtubule-based movement"/>
    <property type="evidence" value="ECO:0007669"/>
    <property type="project" value="InterPro"/>
</dbReference>
<dbReference type="Pfam" id="PF00225">
    <property type="entry name" value="Kinesin"/>
    <property type="match status" value="1"/>
</dbReference>
<dbReference type="InterPro" id="IPR027417">
    <property type="entry name" value="P-loop_NTPase"/>
</dbReference>
<dbReference type="RefSeq" id="XP_002674866.1">
    <property type="nucleotide sequence ID" value="XM_002674820.1"/>
</dbReference>
<keyword evidence="1" id="KW-0493">Microtubule</keyword>
<dbReference type="GO" id="GO:0005874">
    <property type="term" value="C:microtubule"/>
    <property type="evidence" value="ECO:0007669"/>
    <property type="project" value="UniProtKB-KW"/>
</dbReference>
<dbReference type="SMART" id="SM00129">
    <property type="entry name" value="KISc"/>
    <property type="match status" value="1"/>
</dbReference>
<name>D2VLV4_NAEGR</name>
<organism evidence="12">
    <name type="scientific">Naegleria gruberi</name>
    <name type="common">Amoeba</name>
    <dbReference type="NCBI Taxonomy" id="5762"/>
    <lineage>
        <taxon>Eukaryota</taxon>
        <taxon>Discoba</taxon>
        <taxon>Heterolobosea</taxon>
        <taxon>Tetramitia</taxon>
        <taxon>Eutetramitia</taxon>
        <taxon>Vahlkampfiidae</taxon>
        <taxon>Naegleria</taxon>
    </lineage>
</organism>
<evidence type="ECO:0000256" key="6">
    <source>
        <dbReference type="ARBA" id="ARBA00068376"/>
    </source>
</evidence>
<feature type="domain" description="Kinesin motor" evidence="10">
    <location>
        <begin position="47"/>
        <end position="390"/>
    </location>
</feature>
<keyword evidence="5 7" id="KW-0505">Motor protein</keyword>
<feature type="compositionally biased region" description="Low complexity" evidence="9">
    <location>
        <begin position="1004"/>
        <end position="1015"/>
    </location>
</feature>
<dbReference type="VEuPathDB" id="AmoebaDB:NAEGRDRAFT_80478"/>
<dbReference type="eggNOG" id="KOG0242">
    <property type="taxonomic scope" value="Eukaryota"/>
</dbReference>
<protein>
    <recommendedName>
        <fullName evidence="6">Kinesin-like protein KIN-8B</fullName>
    </recommendedName>
</protein>
<dbReference type="GeneID" id="8855579"/>
<dbReference type="PANTHER" id="PTHR47968:SF65">
    <property type="entry name" value="KINESIN MOTOR DOMAIN-CONTAINING PROTEIN"/>
    <property type="match status" value="1"/>
</dbReference>
<evidence type="ECO:0000256" key="1">
    <source>
        <dbReference type="ARBA" id="ARBA00022701"/>
    </source>
</evidence>
<dbReference type="InterPro" id="IPR019821">
    <property type="entry name" value="Kinesin_motor_CS"/>
</dbReference>
<dbReference type="PROSITE" id="PS00411">
    <property type="entry name" value="KINESIN_MOTOR_1"/>
    <property type="match status" value="1"/>
</dbReference>
<evidence type="ECO:0000313" key="12">
    <source>
        <dbReference type="Proteomes" id="UP000006671"/>
    </source>
</evidence>
<dbReference type="InterPro" id="IPR001752">
    <property type="entry name" value="Kinesin_motor_dom"/>
</dbReference>
<evidence type="ECO:0000259" key="10">
    <source>
        <dbReference type="PROSITE" id="PS50067"/>
    </source>
</evidence>
<feature type="compositionally biased region" description="Polar residues" evidence="9">
    <location>
        <begin position="766"/>
        <end position="788"/>
    </location>
</feature>
<dbReference type="FunCoup" id="D2VLV4">
    <property type="interactions" value="179"/>
</dbReference>
<dbReference type="KEGG" id="ngr:NAEGRDRAFT_80478"/>
<feature type="binding site" evidence="7">
    <location>
        <begin position="145"/>
        <end position="152"/>
    </location>
    <ligand>
        <name>ATP</name>
        <dbReference type="ChEBI" id="CHEBI:30616"/>
    </ligand>
</feature>
<feature type="compositionally biased region" description="Polar residues" evidence="9">
    <location>
        <begin position="1037"/>
        <end position="1048"/>
    </location>
</feature>
<gene>
    <name evidence="11" type="ORF">NAEGRDRAFT_80478</name>
</gene>
<evidence type="ECO:0000313" key="11">
    <source>
        <dbReference type="EMBL" id="EFC42122.1"/>
    </source>
</evidence>
<feature type="region of interest" description="Disordered" evidence="9">
    <location>
        <begin position="892"/>
        <end position="955"/>
    </location>
</feature>
<feature type="region of interest" description="Disordered" evidence="9">
    <location>
        <begin position="824"/>
        <end position="843"/>
    </location>
</feature>